<dbReference type="Proteomes" id="UP000194968">
    <property type="component" value="Unassembled WGS sequence"/>
</dbReference>
<dbReference type="AlphaFoldDB" id="A0A242NX63"/>
<accession>A0A242NX63</accession>
<name>A0A242NX63_9GAMM</name>
<evidence type="ECO:0000313" key="3">
    <source>
        <dbReference type="Proteomes" id="UP000194968"/>
    </source>
</evidence>
<evidence type="ECO:0000313" key="2">
    <source>
        <dbReference type="EMBL" id="OTQ53621.1"/>
    </source>
</evidence>
<dbReference type="EMBL" id="NASK01000054">
    <property type="protein sequence ID" value="OTQ53621.1"/>
    <property type="molecule type" value="Genomic_DNA"/>
</dbReference>
<evidence type="ECO:0000259" key="1">
    <source>
        <dbReference type="Pfam" id="PF23343"/>
    </source>
</evidence>
<comment type="caution">
    <text evidence="2">The sequence shown here is derived from an EMBL/GenBank/DDBJ whole genome shotgun (WGS) entry which is preliminary data.</text>
</comment>
<organism evidence="2 3">
    <name type="scientific">Gilliamella apis</name>
    <dbReference type="NCBI Taxonomy" id="1970738"/>
    <lineage>
        <taxon>Bacteria</taxon>
        <taxon>Pseudomonadati</taxon>
        <taxon>Pseudomonadota</taxon>
        <taxon>Gammaproteobacteria</taxon>
        <taxon>Orbales</taxon>
        <taxon>Orbaceae</taxon>
        <taxon>Gilliamella</taxon>
    </lineage>
</organism>
<proteinExistence type="predicted"/>
<dbReference type="InterPro" id="IPR056906">
    <property type="entry name" value="ORF2/G2P_dom"/>
</dbReference>
<feature type="domain" description="Replication-associated protein ORF2/G2P" evidence="1">
    <location>
        <begin position="38"/>
        <end position="146"/>
    </location>
</feature>
<dbReference type="RefSeq" id="WP_086319835.1">
    <property type="nucleotide sequence ID" value="NZ_NASE01000001.1"/>
</dbReference>
<gene>
    <name evidence="2" type="ORF">B6D06_00715</name>
</gene>
<protein>
    <recommendedName>
        <fullName evidence="1">Replication-associated protein ORF2/G2P domain-containing protein</fullName>
    </recommendedName>
</protein>
<sequence length="160" mass="19452">MTVIEELEKNKNKRKQSYEDIKEWVQNFILSHGQGNCLFVTLASNNVHNKESIYKALQDWLNNIVSRIFRCSKEKIKQMNKIHILGFLEKNKHGNYHYHLVLYITNEYKEYFKSLCNRFWRKRYNDGTTNIMEINDVKNLSSYVTKDFYMKESKDYFFCF</sequence>
<dbReference type="Pfam" id="PF23343">
    <property type="entry name" value="REP_ORF2-G2P"/>
    <property type="match status" value="1"/>
</dbReference>
<reference evidence="2 3" key="1">
    <citation type="submission" date="2017-03" db="EMBL/GenBank/DDBJ databases">
        <title>Comparative genomics of honeybee gut symbionts reveal geographically distinct and subgroup specific antibiotic resistance.</title>
        <authorList>
            <person name="Ludvigsen J."/>
            <person name="Porcellato D."/>
            <person name="Labee-Lund T.M."/>
            <person name="Amdam G.V."/>
            <person name="Rudi K."/>
        </authorList>
    </citation>
    <scope>NUCLEOTIDE SEQUENCE [LARGE SCALE GENOMIC DNA]</scope>
    <source>
        <strain evidence="2 3">A-4-12</strain>
    </source>
</reference>